<sequence length="387" mass="45371">MRKIFILTVFTLICIGLQAQKQKKYDVAAFLYPAYAADDPRLRPFWPHGIGEWETVANMQERYPGHYWNRKPLWGYINEADPTVMAMEIDAATKHGVNVFIFDWYWYDGRPFMETTLDNGFLKAENVDKMKFYLMWANHEVVNVWDTRLANIDEHNVIWTGQVDRNEFEKICKRNIEKYFKHPQYYKIDGKPVFMIYDVPQLITGLGGLVQTIDALNWFKEETKRAGFPGLDLQLTMWSINVNYSGVDGSRTHEPDKDFVKKLGFTSSTHYQFVHFTNVNRDYMEIMEDVKKEWARIDATFDLIYYPHVSVGWDNSPRTGKSAVVKNNTPENFEKALRDAKAYVDAHSNQAPLITINSWNEWTETSYLQPCNVFGYGYLEAVKRVFK</sequence>
<organism evidence="1 2">
    <name type="scientific">Proteiniphilum saccharofermentans</name>
    <dbReference type="NCBI Taxonomy" id="1642647"/>
    <lineage>
        <taxon>Bacteria</taxon>
        <taxon>Pseudomonadati</taxon>
        <taxon>Bacteroidota</taxon>
        <taxon>Bacteroidia</taxon>
        <taxon>Bacteroidales</taxon>
        <taxon>Dysgonomonadaceae</taxon>
        <taxon>Proteiniphilum</taxon>
    </lineage>
</organism>
<keyword evidence="2" id="KW-1185">Reference proteome</keyword>
<evidence type="ECO:0000313" key="1">
    <source>
        <dbReference type="EMBL" id="SCD21009.1"/>
    </source>
</evidence>
<name>A0A1R3T4N7_9BACT</name>
<dbReference type="AlphaFoldDB" id="A0A1R3T4N7"/>
<dbReference type="KEGG" id="psac:PSM36_2204"/>
<dbReference type="Pfam" id="PF14307">
    <property type="entry name" value="Glyco_tran_WbsX"/>
    <property type="match status" value="1"/>
</dbReference>
<dbReference type="RefSeq" id="WP_083711021.1">
    <property type="nucleotide sequence ID" value="NZ_LT605205.1"/>
</dbReference>
<dbReference type="STRING" id="1642647.PSM36_2204"/>
<dbReference type="Proteomes" id="UP000187464">
    <property type="component" value="Chromosome I"/>
</dbReference>
<evidence type="ECO:0000313" key="2">
    <source>
        <dbReference type="Proteomes" id="UP000187464"/>
    </source>
</evidence>
<dbReference type="EMBL" id="LT605205">
    <property type="protein sequence ID" value="SCD21009.1"/>
    <property type="molecule type" value="Genomic_DNA"/>
</dbReference>
<dbReference type="PANTHER" id="PTHR41244:SF1">
    <property type="entry name" value="GLYCOSYLTRANSFERASE"/>
    <property type="match status" value="1"/>
</dbReference>
<keyword evidence="1" id="KW-0378">Hydrolase</keyword>
<dbReference type="Gene3D" id="3.20.20.80">
    <property type="entry name" value="Glycosidases"/>
    <property type="match status" value="1"/>
</dbReference>
<dbReference type="GO" id="GO:0016787">
    <property type="term" value="F:hydrolase activity"/>
    <property type="evidence" value="ECO:0007669"/>
    <property type="project" value="UniProtKB-KW"/>
</dbReference>
<accession>A0A1R3T4N7</accession>
<reference evidence="1 2" key="1">
    <citation type="submission" date="2016-08" db="EMBL/GenBank/DDBJ databases">
        <authorList>
            <person name="Seilhamer J.J."/>
        </authorList>
    </citation>
    <scope>NUCLEOTIDE SEQUENCE [LARGE SCALE GENOMIC DNA]</scope>
    <source>
        <strain evidence="1">M3/6</strain>
    </source>
</reference>
<protein>
    <submittedName>
        <fullName evidence="1">Glycosyl hydrolase family 99-like domain</fullName>
    </submittedName>
</protein>
<dbReference type="CDD" id="cd11579">
    <property type="entry name" value="Glyco_tran_WbsX"/>
    <property type="match status" value="1"/>
</dbReference>
<dbReference type="InterPro" id="IPR032719">
    <property type="entry name" value="WbsX"/>
</dbReference>
<gene>
    <name evidence="1" type="ORF">PSM36_2204</name>
</gene>
<dbReference type="PANTHER" id="PTHR41244">
    <property type="entry name" value="RHAMNAN SYNTHESIS F"/>
    <property type="match status" value="1"/>
</dbReference>
<proteinExistence type="predicted"/>